<dbReference type="GO" id="GO:0008768">
    <property type="term" value="F:UDP-sugar diphosphatase activity"/>
    <property type="evidence" value="ECO:0007669"/>
    <property type="project" value="UniProtKB-EC"/>
</dbReference>
<evidence type="ECO:0000313" key="12">
    <source>
        <dbReference type="EMBL" id="CAF1408679.1"/>
    </source>
</evidence>
<comment type="subcellular location">
    <subcellularLocation>
        <location evidence="2">Cytoplasm</location>
    </subcellularLocation>
</comment>
<evidence type="ECO:0000256" key="6">
    <source>
        <dbReference type="ARBA" id="ARBA00022842"/>
    </source>
</evidence>
<dbReference type="EMBL" id="CAJNOJ010000342">
    <property type="protein sequence ID" value="CAF1408679.1"/>
    <property type="molecule type" value="Genomic_DNA"/>
</dbReference>
<dbReference type="OrthoDB" id="10249920at2759"/>
<accession>A0A815LPE5</accession>
<evidence type="ECO:0000256" key="3">
    <source>
        <dbReference type="ARBA" id="ARBA00011738"/>
    </source>
</evidence>
<evidence type="ECO:0000256" key="1">
    <source>
        <dbReference type="ARBA" id="ARBA00001946"/>
    </source>
</evidence>
<dbReference type="Gene3D" id="3.90.79.10">
    <property type="entry name" value="Nucleoside Triphosphate Pyrophosphohydrolase"/>
    <property type="match status" value="1"/>
</dbReference>
<comment type="catalytic activity">
    <reaction evidence="7">
        <text>UDP-sugar + H2O = UMP + alpha-D-aldose 1-phosphate.</text>
        <dbReference type="EC" id="3.6.1.45"/>
    </reaction>
</comment>
<proteinExistence type="predicted"/>
<keyword evidence="6" id="KW-0460">Magnesium</keyword>
<evidence type="ECO:0000256" key="8">
    <source>
        <dbReference type="ARBA" id="ARBA00054674"/>
    </source>
</evidence>
<evidence type="ECO:0000256" key="2">
    <source>
        <dbReference type="ARBA" id="ARBA00004496"/>
    </source>
</evidence>
<comment type="cofactor">
    <cofactor evidence="1">
        <name>Mg(2+)</name>
        <dbReference type="ChEBI" id="CHEBI:18420"/>
    </cofactor>
</comment>
<dbReference type="GO" id="GO:0019693">
    <property type="term" value="P:ribose phosphate metabolic process"/>
    <property type="evidence" value="ECO:0007669"/>
    <property type="project" value="TreeGrafter"/>
</dbReference>
<evidence type="ECO:0000256" key="11">
    <source>
        <dbReference type="ARBA" id="ARBA00080475"/>
    </source>
</evidence>
<evidence type="ECO:0000256" key="5">
    <source>
        <dbReference type="ARBA" id="ARBA00022801"/>
    </source>
</evidence>
<dbReference type="GO" id="GO:0005737">
    <property type="term" value="C:cytoplasm"/>
    <property type="evidence" value="ECO:0007669"/>
    <property type="project" value="UniProtKB-SubCell"/>
</dbReference>
<dbReference type="SUPFAM" id="SSF55811">
    <property type="entry name" value="Nudix"/>
    <property type="match status" value="1"/>
</dbReference>
<dbReference type="InterPro" id="IPR015797">
    <property type="entry name" value="NUDIX_hydrolase-like_dom_sf"/>
</dbReference>
<evidence type="ECO:0000256" key="9">
    <source>
        <dbReference type="ARBA" id="ARBA00066480"/>
    </source>
</evidence>
<dbReference type="FunFam" id="3.90.79.10:FF:000035">
    <property type="entry name" value="Uridine diphosphate glucose pyrophosphatase"/>
    <property type="match status" value="1"/>
</dbReference>
<comment type="caution">
    <text evidence="12">The sequence shown here is derived from an EMBL/GenBank/DDBJ whole genome shotgun (WGS) entry which is preliminary data.</text>
</comment>
<dbReference type="PANTHER" id="PTHR11839:SF15">
    <property type="entry name" value="URIDINE DIPHOSPHATE GLUCOSE PYROPHOSPHATASE NUDT14"/>
    <property type="match status" value="1"/>
</dbReference>
<dbReference type="EC" id="3.6.1.45" evidence="9"/>
<evidence type="ECO:0000256" key="10">
    <source>
        <dbReference type="ARBA" id="ARBA00071467"/>
    </source>
</evidence>
<gene>
    <name evidence="12" type="ORF">EDS130_LOCUS36554</name>
</gene>
<name>A0A815LPE5_ADIRI</name>
<protein>
    <recommendedName>
        <fullName evidence="10">Uridine diphosphate glucose pyrophosphatase NUDT14</fullName>
        <ecNumber evidence="9">3.6.1.45</ecNumber>
    </recommendedName>
    <alternativeName>
        <fullName evidence="11">Nucleoside diphosphate-linked moiety X motif 14</fullName>
    </alternativeName>
</protein>
<keyword evidence="5" id="KW-0378">Hydrolase</keyword>
<evidence type="ECO:0000256" key="7">
    <source>
        <dbReference type="ARBA" id="ARBA00051086"/>
    </source>
</evidence>
<evidence type="ECO:0000313" key="13">
    <source>
        <dbReference type="Proteomes" id="UP000663852"/>
    </source>
</evidence>
<dbReference type="GO" id="GO:0006753">
    <property type="term" value="P:nucleoside phosphate metabolic process"/>
    <property type="evidence" value="ECO:0007669"/>
    <property type="project" value="TreeGrafter"/>
</dbReference>
<evidence type="ECO:0000256" key="4">
    <source>
        <dbReference type="ARBA" id="ARBA00022490"/>
    </source>
</evidence>
<keyword evidence="4" id="KW-0963">Cytoplasm</keyword>
<dbReference type="Proteomes" id="UP000663852">
    <property type="component" value="Unassembled WGS sequence"/>
</dbReference>
<reference evidence="12" key="1">
    <citation type="submission" date="2021-02" db="EMBL/GenBank/DDBJ databases">
        <authorList>
            <person name="Nowell W R."/>
        </authorList>
    </citation>
    <scope>NUCLEOTIDE SEQUENCE</scope>
</reference>
<organism evidence="12 13">
    <name type="scientific">Adineta ricciae</name>
    <name type="common">Rotifer</name>
    <dbReference type="NCBI Taxonomy" id="249248"/>
    <lineage>
        <taxon>Eukaryota</taxon>
        <taxon>Metazoa</taxon>
        <taxon>Spiralia</taxon>
        <taxon>Gnathifera</taxon>
        <taxon>Rotifera</taxon>
        <taxon>Eurotatoria</taxon>
        <taxon>Bdelloidea</taxon>
        <taxon>Adinetida</taxon>
        <taxon>Adinetidae</taxon>
        <taxon>Adineta</taxon>
    </lineage>
</organism>
<dbReference type="PANTHER" id="PTHR11839">
    <property type="entry name" value="UDP/ADP-SUGAR PYROPHOSPHATASE"/>
    <property type="match status" value="1"/>
</dbReference>
<comment type="subunit">
    <text evidence="3">Homodimer.</text>
</comment>
<sequence>MAAEKQNLPKTSGFLRPFRATFIDERNNDPVKRFWDAVEGHNSVAIIIYNRSTDALVFVRQFRPAVHVMINPKSAITYEFCAGIIDKKHLSSKEHAHAEILEECGFEVDIDSIELVAKYRIGIGIAGPFQELFYVEVTNDMKKNNGGGNASEQEMIMVQEIPVSELYSLLFDETKAKETTLMFGVMWFLHKKARLP</sequence>
<dbReference type="CDD" id="cd18887">
    <property type="entry name" value="NUDIX_UGPPase_Nudt14"/>
    <property type="match status" value="1"/>
</dbReference>
<dbReference type="AlphaFoldDB" id="A0A815LPE5"/>
<comment type="function">
    <text evidence="8">Hydrolyzes UDP-glucose to glucose 1-phosphate and UMP and ADP-ribose to ribose 5-phosphate and AMP. The physiological substrate is probably UDP-glucose. Poor activity on other substrates such as ADP-glucose, CDP-glucose, GDP-glucose and GDP-mannose.</text>
</comment>